<dbReference type="InterPro" id="IPR013813">
    <property type="entry name" value="Endoribo_LPSP/chorism_mut-like"/>
</dbReference>
<evidence type="ECO:0000313" key="3">
    <source>
        <dbReference type="Proteomes" id="UP001431656"/>
    </source>
</evidence>
<name>A0AAN0KD41_9ACTN</name>
<accession>A0AAN0KD41</accession>
<dbReference type="EMBL" id="AP028056">
    <property type="protein sequence ID" value="BEH01624.1"/>
    <property type="molecule type" value="Genomic_DNA"/>
</dbReference>
<evidence type="ECO:0000259" key="1">
    <source>
        <dbReference type="Pfam" id="PF14588"/>
    </source>
</evidence>
<dbReference type="InterPro" id="IPR035959">
    <property type="entry name" value="RutC-like_sf"/>
</dbReference>
<dbReference type="CDD" id="cd02199">
    <property type="entry name" value="YjgF_YER057c_UK114_like_1"/>
    <property type="match status" value="1"/>
</dbReference>
<evidence type="ECO:0000313" key="2">
    <source>
        <dbReference type="EMBL" id="BEH01624.1"/>
    </source>
</evidence>
<dbReference type="PANTHER" id="PTHR43760:SF1">
    <property type="entry name" value="ENDORIBONUCLEASE L-PSP_CHORISMATE MUTASE-LIKE DOMAIN-CONTAINING PROTEIN"/>
    <property type="match status" value="1"/>
</dbReference>
<dbReference type="RefSeq" id="WP_286267967.1">
    <property type="nucleotide sequence ID" value="NZ_AP028056.1"/>
</dbReference>
<protein>
    <submittedName>
        <fullName evidence="2">RidA family protein</fullName>
    </submittedName>
</protein>
<dbReference type="KEGG" id="broo:brsh051_09050"/>
<reference evidence="2" key="1">
    <citation type="journal article" date="2024" name="Int. J. Syst. Evol. Microbiol.">
        <title>Brooklawnia propionicigenes sp. nov., a facultatively anaerobic, propionate-producing bacterium isolated from a methanogenic reactor treating waste from cattle farms.</title>
        <authorList>
            <person name="Akita Y."/>
            <person name="Ueki A."/>
            <person name="Tonouchi A."/>
            <person name="Sugawara Y."/>
            <person name="Honma S."/>
            <person name="Kaku N."/>
            <person name="Ueki K."/>
        </authorList>
    </citation>
    <scope>NUCLEOTIDE SEQUENCE</scope>
    <source>
        <strain evidence="2">SH051</strain>
    </source>
</reference>
<sequence length="152" mass="15705">MSASERLTELDIELPATPVSLGAYAPAKRVGTQVFTSGQLPIDLDGNIITGRLGADVDLDGGKQAARLAILRALSAVVSVAGTIDAIREVVRVCVFVNSTPEFTDQALVANGASELLIELFGEEGRHVRSAVGVAVLPANAAVEVELVVEAA</sequence>
<dbReference type="SUPFAM" id="SSF55298">
    <property type="entry name" value="YjgF-like"/>
    <property type="match status" value="1"/>
</dbReference>
<proteinExistence type="predicted"/>
<dbReference type="AlphaFoldDB" id="A0AAN0KD41"/>
<gene>
    <name evidence="2" type="ORF">brsh051_09050</name>
</gene>
<organism evidence="2 3">
    <name type="scientific">Brooklawnia propionicigenes</name>
    <dbReference type="NCBI Taxonomy" id="3041175"/>
    <lineage>
        <taxon>Bacteria</taxon>
        <taxon>Bacillati</taxon>
        <taxon>Actinomycetota</taxon>
        <taxon>Actinomycetes</taxon>
        <taxon>Propionibacteriales</taxon>
        <taxon>Propionibacteriaceae</taxon>
        <taxon>Brooklawnia</taxon>
    </lineage>
</organism>
<dbReference type="Gene3D" id="3.30.1330.40">
    <property type="entry name" value="RutC-like"/>
    <property type="match status" value="1"/>
</dbReference>
<dbReference type="Pfam" id="PF14588">
    <property type="entry name" value="YjgF_endoribonc"/>
    <property type="match status" value="1"/>
</dbReference>
<dbReference type="PANTHER" id="PTHR43760">
    <property type="entry name" value="ENDORIBONUCLEASE-RELATED"/>
    <property type="match status" value="1"/>
</dbReference>
<dbReference type="Proteomes" id="UP001431656">
    <property type="component" value="Chromosome"/>
</dbReference>
<feature type="domain" description="Endoribonuclease L-PSP/chorismate mutase-like" evidence="1">
    <location>
        <begin position="6"/>
        <end position="150"/>
    </location>
</feature>
<keyword evidence="3" id="KW-1185">Reference proteome</keyword>